<sequence length="297" mass="31510">MHVFVTGATGFVGRAVVQELLDADHTVTGLARSDASAKALQDKGVDVVRGSLEDIDCLKSTASKSDGVIHLAFNHDFTNFAANALAERTAIFAMVDALAGSNKPLVFTSGTMTLEKGEVGTEDKGAATNTPFSARSDTEQGALDLSSKGVRVSCVRLSPTTHGDGDKGFVWLIAEFARANGQSVYVGDGLNRWPAVHRRDAARLFRLALEKGVAGRRYHAVAEEGVLIKDIARAIGKATGLPTVSQNFEAASKHFAGFLVHPVIADNPASSKQTQEQLGWSASERTILEDIEAGVYN</sequence>
<dbReference type="AlphaFoldDB" id="A0AAD6D5D3"/>
<proteinExistence type="predicted"/>
<protein>
    <recommendedName>
        <fullName evidence="1">NAD-dependent epimerase/dehydratase domain-containing protein</fullName>
    </recommendedName>
</protein>
<dbReference type="Pfam" id="PF01370">
    <property type="entry name" value="Epimerase"/>
    <property type="match status" value="1"/>
</dbReference>
<comment type="caution">
    <text evidence="2">The sequence shown here is derived from an EMBL/GenBank/DDBJ whole genome shotgun (WGS) entry which is preliminary data.</text>
</comment>
<dbReference type="EMBL" id="JAQIZZ010000002">
    <property type="protein sequence ID" value="KAJ5553356.1"/>
    <property type="molecule type" value="Genomic_DNA"/>
</dbReference>
<dbReference type="PANTHER" id="PTHR48079:SF9">
    <property type="entry name" value="PUTATIVE-RELATED"/>
    <property type="match status" value="1"/>
</dbReference>
<evidence type="ECO:0000259" key="1">
    <source>
        <dbReference type="Pfam" id="PF01370"/>
    </source>
</evidence>
<dbReference type="CDD" id="cd05262">
    <property type="entry name" value="SDR_a7"/>
    <property type="match status" value="1"/>
</dbReference>
<dbReference type="InterPro" id="IPR051783">
    <property type="entry name" value="NAD(P)-dependent_oxidoreduct"/>
</dbReference>
<dbReference type="GO" id="GO:0004029">
    <property type="term" value="F:aldehyde dehydrogenase (NAD+) activity"/>
    <property type="evidence" value="ECO:0007669"/>
    <property type="project" value="TreeGrafter"/>
</dbReference>
<dbReference type="Proteomes" id="UP001220324">
    <property type="component" value="Unassembled WGS sequence"/>
</dbReference>
<organism evidence="2 3">
    <name type="scientific">Penicillium frequentans</name>
    <dbReference type="NCBI Taxonomy" id="3151616"/>
    <lineage>
        <taxon>Eukaryota</taxon>
        <taxon>Fungi</taxon>
        <taxon>Dikarya</taxon>
        <taxon>Ascomycota</taxon>
        <taxon>Pezizomycotina</taxon>
        <taxon>Eurotiomycetes</taxon>
        <taxon>Eurotiomycetidae</taxon>
        <taxon>Eurotiales</taxon>
        <taxon>Aspergillaceae</taxon>
        <taxon>Penicillium</taxon>
    </lineage>
</organism>
<feature type="domain" description="NAD-dependent epimerase/dehydratase" evidence="1">
    <location>
        <begin position="3"/>
        <end position="218"/>
    </location>
</feature>
<name>A0AAD6D5D3_9EURO</name>
<keyword evidence="3" id="KW-1185">Reference proteome</keyword>
<gene>
    <name evidence="2" type="ORF">N7494_002734</name>
</gene>
<reference evidence="2 3" key="1">
    <citation type="journal article" date="2023" name="IMA Fungus">
        <title>Comparative genomic study of the Penicillium genus elucidates a diverse pangenome and 15 lateral gene transfer events.</title>
        <authorList>
            <person name="Petersen C."/>
            <person name="Sorensen T."/>
            <person name="Nielsen M.R."/>
            <person name="Sondergaard T.E."/>
            <person name="Sorensen J.L."/>
            <person name="Fitzpatrick D.A."/>
            <person name="Frisvad J.C."/>
            <person name="Nielsen K.L."/>
        </authorList>
    </citation>
    <scope>NUCLEOTIDE SEQUENCE [LARGE SCALE GENOMIC DNA]</scope>
    <source>
        <strain evidence="2 3">IBT 35679</strain>
    </source>
</reference>
<dbReference type="PANTHER" id="PTHR48079">
    <property type="entry name" value="PROTEIN YEEZ"/>
    <property type="match status" value="1"/>
</dbReference>
<evidence type="ECO:0000313" key="3">
    <source>
        <dbReference type="Proteomes" id="UP001220324"/>
    </source>
</evidence>
<dbReference type="Gene3D" id="3.40.50.720">
    <property type="entry name" value="NAD(P)-binding Rossmann-like Domain"/>
    <property type="match status" value="1"/>
</dbReference>
<dbReference type="InterPro" id="IPR036291">
    <property type="entry name" value="NAD(P)-bd_dom_sf"/>
</dbReference>
<evidence type="ECO:0000313" key="2">
    <source>
        <dbReference type="EMBL" id="KAJ5553356.1"/>
    </source>
</evidence>
<dbReference type="InterPro" id="IPR001509">
    <property type="entry name" value="Epimerase_deHydtase"/>
</dbReference>
<accession>A0AAD6D5D3</accession>
<dbReference type="GO" id="GO:0005737">
    <property type="term" value="C:cytoplasm"/>
    <property type="evidence" value="ECO:0007669"/>
    <property type="project" value="TreeGrafter"/>
</dbReference>
<dbReference type="SUPFAM" id="SSF51735">
    <property type="entry name" value="NAD(P)-binding Rossmann-fold domains"/>
    <property type="match status" value="1"/>
</dbReference>